<evidence type="ECO:0000313" key="3">
    <source>
        <dbReference type="EMBL" id="RRW29124.1"/>
    </source>
</evidence>
<accession>A0A379JPF3</accession>
<reference evidence="3 6" key="2">
    <citation type="submission" date="2018-10" db="EMBL/GenBank/DDBJ databases">
        <title>Transmission dynamics of multidrug resistant bacteria on intensive care unit surfaces.</title>
        <authorList>
            <person name="D'Souza A.W."/>
            <person name="Potter R.F."/>
            <person name="Wallace M."/>
            <person name="Shupe A."/>
            <person name="Patel S."/>
            <person name="Sun S."/>
            <person name="Gul D."/>
            <person name="Kwon J.H."/>
            <person name="Andleeb S."/>
            <person name="Burnham C.-A.D."/>
            <person name="Dantas G."/>
        </authorList>
    </citation>
    <scope>NUCLEOTIDE SEQUENCE [LARGE SCALE GENOMIC DNA]</scope>
    <source>
        <strain evidence="3 6">PO_271</strain>
    </source>
</reference>
<reference evidence="4 5" key="1">
    <citation type="submission" date="2018-06" db="EMBL/GenBank/DDBJ databases">
        <authorList>
            <consortium name="Pathogen Informatics"/>
            <person name="Doyle S."/>
        </authorList>
    </citation>
    <scope>NUCLEOTIDE SEQUENCE [LARGE SCALE GENOMIC DNA]</scope>
    <source>
        <strain evidence="4 5">NCTC10692</strain>
    </source>
</reference>
<dbReference type="Proteomes" id="UP001159292">
    <property type="component" value="Unassembled WGS sequence"/>
</dbReference>
<evidence type="ECO:0000256" key="1">
    <source>
        <dbReference type="SAM" id="MobiDB-lite"/>
    </source>
</evidence>
<dbReference type="Proteomes" id="UP000255303">
    <property type="component" value="Unassembled WGS sequence"/>
</dbReference>
<dbReference type="EMBL" id="RHRS01000084">
    <property type="protein sequence ID" value="RRW29124.1"/>
    <property type="molecule type" value="Genomic_DNA"/>
</dbReference>
<dbReference type="AlphaFoldDB" id="A0A061CQ03"/>
<dbReference type="EMBL" id="UGUV01000002">
    <property type="protein sequence ID" value="SUD49893.1"/>
    <property type="molecule type" value="Genomic_DNA"/>
</dbReference>
<dbReference type="EMBL" id="JAOEET010000039">
    <property type="protein sequence ID" value="MDH0568474.1"/>
    <property type="molecule type" value="Genomic_DNA"/>
</dbReference>
<dbReference type="Proteomes" id="UP000272833">
    <property type="component" value="Unassembled WGS sequence"/>
</dbReference>
<sequence>MTSINNSTPAMLSYYGSQLNNRSTASSGEADGQASQDPVADLRRFAKQVVARSEGGLLRAMNGGAAQPSNTVQRSGDSQPTTPSVIQLPDVTQLDRDDAAKLLAQVQKMVDAGMDGSVRIAGYNGDQQTDSLETYRQWLQEKGGVSIYV</sequence>
<feature type="region of interest" description="Disordered" evidence="1">
    <location>
        <begin position="57"/>
        <end position="85"/>
    </location>
</feature>
<reference evidence="2" key="3">
    <citation type="submission" date="2022-09" db="EMBL/GenBank/DDBJ databases">
        <title>Intensive care unit water sources are persistently colonized with multi-drug resistant bacteria and are the site of extensive horizontal gene transfer of antibiotic resistance genes.</title>
        <authorList>
            <person name="Diorio-Toth L."/>
        </authorList>
    </citation>
    <scope>NUCLEOTIDE SEQUENCE</scope>
    <source>
        <strain evidence="2">GD04000</strain>
    </source>
</reference>
<dbReference type="GeneID" id="300414663"/>
<evidence type="ECO:0000313" key="4">
    <source>
        <dbReference type="EMBL" id="SUD49893.1"/>
    </source>
</evidence>
<gene>
    <name evidence="3" type="ORF">EGJ44_20680</name>
    <name evidence="2" type="ORF">N7671_14820</name>
    <name evidence="4" type="ORF">NCTC10692_00276</name>
</gene>
<organism evidence="4 5">
    <name type="scientific">Ectopseudomonas oleovorans</name>
    <name type="common">Pseudomonas oleovorans</name>
    <dbReference type="NCBI Taxonomy" id="301"/>
    <lineage>
        <taxon>Bacteria</taxon>
        <taxon>Pseudomonadati</taxon>
        <taxon>Pseudomonadota</taxon>
        <taxon>Gammaproteobacteria</taxon>
        <taxon>Pseudomonadales</taxon>
        <taxon>Pseudomonadaceae</taxon>
        <taxon>Ectopseudomonas</taxon>
    </lineage>
</organism>
<feature type="compositionally biased region" description="Polar residues" evidence="1">
    <location>
        <begin position="67"/>
        <end position="85"/>
    </location>
</feature>
<evidence type="ECO:0000313" key="2">
    <source>
        <dbReference type="EMBL" id="MDH0568474.1"/>
    </source>
</evidence>
<accession>A0A061CQ03</accession>
<evidence type="ECO:0000313" key="6">
    <source>
        <dbReference type="Proteomes" id="UP000272833"/>
    </source>
</evidence>
<protein>
    <submittedName>
        <fullName evidence="4">Uncharacterized protein</fullName>
    </submittedName>
</protein>
<name>A0A061CQ03_ECTOL</name>
<evidence type="ECO:0000313" key="5">
    <source>
        <dbReference type="Proteomes" id="UP000255303"/>
    </source>
</evidence>
<dbReference type="RefSeq" id="WP_003462266.1">
    <property type="nucleotide sequence ID" value="NZ_CP166923.2"/>
</dbReference>
<proteinExistence type="predicted"/>